<evidence type="ECO:0000313" key="1">
    <source>
        <dbReference type="EMBL" id="RNA01798.1"/>
    </source>
</evidence>
<proteinExistence type="predicted"/>
<dbReference type="EMBL" id="REGN01009170">
    <property type="protein sequence ID" value="RNA01798.1"/>
    <property type="molecule type" value="Genomic_DNA"/>
</dbReference>
<name>A0A3M7PT02_BRAPC</name>
<evidence type="ECO:0000313" key="2">
    <source>
        <dbReference type="Proteomes" id="UP000276133"/>
    </source>
</evidence>
<gene>
    <name evidence="1" type="ORF">BpHYR1_021905</name>
</gene>
<keyword evidence="2" id="KW-1185">Reference proteome</keyword>
<protein>
    <submittedName>
        <fullName evidence="1">Uncharacterized protein</fullName>
    </submittedName>
</protein>
<accession>A0A3M7PT02</accession>
<comment type="caution">
    <text evidence="1">The sequence shown here is derived from an EMBL/GenBank/DDBJ whole genome shotgun (WGS) entry which is preliminary data.</text>
</comment>
<organism evidence="1 2">
    <name type="scientific">Brachionus plicatilis</name>
    <name type="common">Marine rotifer</name>
    <name type="synonym">Brachionus muelleri</name>
    <dbReference type="NCBI Taxonomy" id="10195"/>
    <lineage>
        <taxon>Eukaryota</taxon>
        <taxon>Metazoa</taxon>
        <taxon>Spiralia</taxon>
        <taxon>Gnathifera</taxon>
        <taxon>Rotifera</taxon>
        <taxon>Eurotatoria</taxon>
        <taxon>Monogononta</taxon>
        <taxon>Pseudotrocha</taxon>
        <taxon>Ploima</taxon>
        <taxon>Brachionidae</taxon>
        <taxon>Brachionus</taxon>
    </lineage>
</organism>
<dbReference type="Proteomes" id="UP000276133">
    <property type="component" value="Unassembled WGS sequence"/>
</dbReference>
<sequence>MSCNIFLAIFDEHQKNKCMFSFTEFASKLKQLTPERNLNKTRLSLELNDEAFFRLSKDGILRNLCINPTIEKYPIFSTDCLKDLYNFIKQEALNENLLIQSIFLIHNSKIRLNDQIFMTKIFENFVSIKKSILIKDHEIFNQLELLFTCVLKSLKITGKITNLIDEIVVKNEVFNFKNLELKFIDCNFKRLNGFAGIHTIFVNTQPIIRVLTSRNFRNYTEEQKLVIIKLDFMATIVHEAAHIVLRHRLHDFNKSTPFLVQQTNSDDKILKNSSECGLECEKKVFGEAINWYNSLRSNVLNIEYCKEYLESIYQVQNKEFDLTKTKVVLIDENRLNKVACRYSPDEDYIMK</sequence>
<reference evidence="1 2" key="1">
    <citation type="journal article" date="2018" name="Sci. Rep.">
        <title>Genomic signatures of local adaptation to the degree of environmental predictability in rotifers.</title>
        <authorList>
            <person name="Franch-Gras L."/>
            <person name="Hahn C."/>
            <person name="Garcia-Roger E.M."/>
            <person name="Carmona M.J."/>
            <person name="Serra M."/>
            <person name="Gomez A."/>
        </authorList>
    </citation>
    <scope>NUCLEOTIDE SEQUENCE [LARGE SCALE GENOMIC DNA]</scope>
    <source>
        <strain evidence="1">HYR1</strain>
    </source>
</reference>
<dbReference type="AlphaFoldDB" id="A0A3M7PT02"/>